<dbReference type="GO" id="GO:0000287">
    <property type="term" value="F:magnesium ion binding"/>
    <property type="evidence" value="ECO:0007669"/>
    <property type="project" value="UniProtKB-UniRule"/>
</dbReference>
<dbReference type="PANTHER" id="PTHR43028:SF5">
    <property type="entry name" value="3'(2'),5'-BISPHOSPHATE NUCLEOTIDASE 1"/>
    <property type="match status" value="1"/>
</dbReference>
<comment type="caution">
    <text evidence="11">The sequence shown here is derived from an EMBL/GenBank/DDBJ whole genome shotgun (WGS) entry which is preliminary data.</text>
</comment>
<dbReference type="InterPro" id="IPR000760">
    <property type="entry name" value="Inositol_monophosphatase-like"/>
</dbReference>
<reference evidence="11 12" key="1">
    <citation type="submission" date="2023-03" db="EMBL/GenBank/DDBJ databases">
        <title>YIM 152171 draft genome.</title>
        <authorList>
            <person name="Yang Z."/>
        </authorList>
    </citation>
    <scope>NUCLEOTIDE SEQUENCE [LARGE SCALE GENOMIC DNA]</scope>
    <source>
        <strain evidence="11 12">YIM 152171</strain>
    </source>
</reference>
<evidence type="ECO:0000256" key="7">
    <source>
        <dbReference type="ARBA" id="ARBA00022842"/>
    </source>
</evidence>
<dbReference type="GO" id="GO:0008441">
    <property type="term" value="F:3'(2'),5'-bisphosphate nucleotidase activity"/>
    <property type="evidence" value="ECO:0007669"/>
    <property type="project" value="UniProtKB-UniRule"/>
</dbReference>
<feature type="binding site" evidence="10">
    <location>
        <position position="68"/>
    </location>
    <ligand>
        <name>Mg(2+)</name>
        <dbReference type="ChEBI" id="CHEBI:18420"/>
        <label>1</label>
        <note>catalytic</note>
    </ligand>
</feature>
<dbReference type="PROSITE" id="PS00629">
    <property type="entry name" value="IMP_1"/>
    <property type="match status" value="1"/>
</dbReference>
<dbReference type="NCBIfam" id="TIGR01331">
    <property type="entry name" value="bisphos_cysQ"/>
    <property type="match status" value="1"/>
</dbReference>
<evidence type="ECO:0000256" key="6">
    <source>
        <dbReference type="ARBA" id="ARBA00022801"/>
    </source>
</evidence>
<feature type="binding site" evidence="9">
    <location>
        <position position="213"/>
    </location>
    <ligand>
        <name>substrate</name>
    </ligand>
</feature>
<evidence type="ECO:0000256" key="10">
    <source>
        <dbReference type="PIRSR" id="PIRSR600760-2"/>
    </source>
</evidence>
<comment type="function">
    <text evidence="9">Converts adenosine-3',5'-bisphosphate (PAP) to AMP.</text>
</comment>
<dbReference type="InterPro" id="IPR020583">
    <property type="entry name" value="Inositol_monoP_metal-BS"/>
</dbReference>
<evidence type="ECO:0000256" key="2">
    <source>
        <dbReference type="ARBA" id="ARBA00005289"/>
    </source>
</evidence>
<comment type="catalytic activity">
    <reaction evidence="1 9">
        <text>adenosine 3',5'-bisphosphate + H2O = AMP + phosphate</text>
        <dbReference type="Rhea" id="RHEA:10040"/>
        <dbReference type="ChEBI" id="CHEBI:15377"/>
        <dbReference type="ChEBI" id="CHEBI:43474"/>
        <dbReference type="ChEBI" id="CHEBI:58343"/>
        <dbReference type="ChEBI" id="CHEBI:456215"/>
        <dbReference type="EC" id="3.1.3.7"/>
    </reaction>
</comment>
<feature type="binding site" evidence="10">
    <location>
        <position position="88"/>
    </location>
    <ligand>
        <name>Mg(2+)</name>
        <dbReference type="ChEBI" id="CHEBI:18420"/>
        <label>1</label>
        <note>catalytic</note>
    </ligand>
</feature>
<feature type="binding site" evidence="9">
    <location>
        <position position="88"/>
    </location>
    <ligand>
        <name>Mg(2+)</name>
        <dbReference type="ChEBI" id="CHEBI:18420"/>
        <label>1</label>
    </ligand>
</feature>
<dbReference type="PRINTS" id="PR00377">
    <property type="entry name" value="IMPHPHTASES"/>
</dbReference>
<dbReference type="EMBL" id="JARGEQ010000016">
    <property type="protein sequence ID" value="MDF1585268.1"/>
    <property type="molecule type" value="Genomic_DNA"/>
</dbReference>
<name>A0AAP3XPJ2_9PROT</name>
<feature type="binding site" evidence="9">
    <location>
        <position position="88"/>
    </location>
    <ligand>
        <name>Mg(2+)</name>
        <dbReference type="ChEBI" id="CHEBI:18420"/>
        <label>2</label>
    </ligand>
</feature>
<dbReference type="InterPro" id="IPR006240">
    <property type="entry name" value="CysQ"/>
</dbReference>
<keyword evidence="12" id="KW-1185">Reference proteome</keyword>
<keyword evidence="4 9" id="KW-0997">Cell inner membrane</keyword>
<proteinExistence type="inferred from homology"/>
<keyword evidence="6 9" id="KW-0378">Hydrolase</keyword>
<feature type="binding site" evidence="9">
    <location>
        <begin position="90"/>
        <end position="93"/>
    </location>
    <ligand>
        <name>substrate</name>
    </ligand>
</feature>
<comment type="cofactor">
    <cofactor evidence="9 10">
        <name>Mg(2+)</name>
        <dbReference type="ChEBI" id="CHEBI:18420"/>
    </cofactor>
</comment>
<evidence type="ECO:0000256" key="9">
    <source>
        <dbReference type="HAMAP-Rule" id="MF_02095"/>
    </source>
</evidence>
<evidence type="ECO:0000256" key="3">
    <source>
        <dbReference type="ARBA" id="ARBA00022475"/>
    </source>
</evidence>
<feature type="binding site" evidence="9">
    <location>
        <position position="213"/>
    </location>
    <ligand>
        <name>Mg(2+)</name>
        <dbReference type="ChEBI" id="CHEBI:18420"/>
        <label>2</label>
    </ligand>
</feature>
<sequence length="256" mass="27065">MLAPVLLLPRITAIAEEAGEILLKHYAGAVEVTTKSDSSPVTAADQEAEALILERLRLLTPGIPVVAEEEVAAGRMPSITESSFWLVDPLDGTREFISRNGEFTVNIGLIVDGLPLMGVVTAPARGIAWWGALGHGATRREGGEVRQIAARRRPAQGAVAVASRSHRDAATNAWLEEQGITETVSAGSSLKFCLLAEGQADVYPRFGPTMEWDTAAGHAVLRAAGGRVRTVDGAPFTYAKPDFRNPGFIAEGAEGA</sequence>
<dbReference type="PROSITE" id="PS00630">
    <property type="entry name" value="IMP_2"/>
    <property type="match status" value="1"/>
</dbReference>
<evidence type="ECO:0000256" key="1">
    <source>
        <dbReference type="ARBA" id="ARBA00001625"/>
    </source>
</evidence>
<comment type="subcellular location">
    <subcellularLocation>
        <location evidence="9">Cell inner membrane</location>
        <topology evidence="9">Peripheral membrane protein</topology>
        <orientation evidence="9">Cytoplasmic side</orientation>
    </subcellularLocation>
</comment>
<dbReference type="GO" id="GO:0000103">
    <property type="term" value="P:sulfate assimilation"/>
    <property type="evidence" value="ECO:0007669"/>
    <property type="project" value="TreeGrafter"/>
</dbReference>
<dbReference type="Proteomes" id="UP001301140">
    <property type="component" value="Unassembled WGS sequence"/>
</dbReference>
<feature type="binding site" evidence="9">
    <location>
        <position position="68"/>
    </location>
    <ligand>
        <name>substrate</name>
    </ligand>
</feature>
<evidence type="ECO:0000313" key="12">
    <source>
        <dbReference type="Proteomes" id="UP001301140"/>
    </source>
</evidence>
<organism evidence="11 12">
    <name type="scientific">Marinimicrococcus flavescens</name>
    <dbReference type="NCBI Taxonomy" id="3031815"/>
    <lineage>
        <taxon>Bacteria</taxon>
        <taxon>Pseudomonadati</taxon>
        <taxon>Pseudomonadota</taxon>
        <taxon>Alphaproteobacteria</taxon>
        <taxon>Geminicoccales</taxon>
        <taxon>Geminicoccaceae</taxon>
        <taxon>Marinimicrococcus</taxon>
    </lineage>
</organism>
<evidence type="ECO:0000256" key="5">
    <source>
        <dbReference type="ARBA" id="ARBA00022723"/>
    </source>
</evidence>
<feature type="binding site" evidence="9">
    <location>
        <position position="91"/>
    </location>
    <ligand>
        <name>Mg(2+)</name>
        <dbReference type="ChEBI" id="CHEBI:18420"/>
        <label>2</label>
    </ligand>
</feature>
<evidence type="ECO:0000256" key="8">
    <source>
        <dbReference type="ARBA" id="ARBA00023136"/>
    </source>
</evidence>
<dbReference type="PANTHER" id="PTHR43028">
    <property type="entry name" value="3'(2'),5'-BISPHOSPHATE NUCLEOTIDASE 1"/>
    <property type="match status" value="1"/>
</dbReference>
<keyword evidence="5 9" id="KW-0479">Metal-binding</keyword>
<dbReference type="HAMAP" id="MF_02095">
    <property type="entry name" value="CysQ"/>
    <property type="match status" value="1"/>
</dbReference>
<feature type="binding site" evidence="10">
    <location>
        <position position="90"/>
    </location>
    <ligand>
        <name>Mg(2+)</name>
        <dbReference type="ChEBI" id="CHEBI:18420"/>
        <label>2</label>
    </ligand>
</feature>
<dbReference type="GO" id="GO:0005886">
    <property type="term" value="C:plasma membrane"/>
    <property type="evidence" value="ECO:0007669"/>
    <property type="project" value="UniProtKB-SubCell"/>
</dbReference>
<dbReference type="SUPFAM" id="SSF56655">
    <property type="entry name" value="Carbohydrate phosphatase"/>
    <property type="match status" value="1"/>
</dbReference>
<evidence type="ECO:0000256" key="4">
    <source>
        <dbReference type="ARBA" id="ARBA00022519"/>
    </source>
</evidence>
<dbReference type="FunFam" id="3.40.190.80:FF:000005">
    <property type="entry name" value="3'(2'),5'-bisphosphate nucleotidase CysQ"/>
    <property type="match status" value="1"/>
</dbReference>
<keyword evidence="8 9" id="KW-0472">Membrane</keyword>
<dbReference type="GO" id="GO:0046854">
    <property type="term" value="P:phosphatidylinositol phosphate biosynthetic process"/>
    <property type="evidence" value="ECO:0007669"/>
    <property type="project" value="InterPro"/>
</dbReference>
<dbReference type="CDD" id="cd01638">
    <property type="entry name" value="CysQ"/>
    <property type="match status" value="1"/>
</dbReference>
<dbReference type="InterPro" id="IPR050725">
    <property type="entry name" value="CysQ/Inositol_MonoPase"/>
</dbReference>
<comment type="similarity">
    <text evidence="2 9">Belongs to the inositol monophosphatase superfamily. CysQ family.</text>
</comment>
<feature type="binding site" evidence="10">
    <location>
        <position position="91"/>
    </location>
    <ligand>
        <name>Mg(2+)</name>
        <dbReference type="ChEBI" id="CHEBI:18420"/>
        <label>1</label>
        <note>catalytic</note>
    </ligand>
</feature>
<dbReference type="Pfam" id="PF00459">
    <property type="entry name" value="Inositol_P"/>
    <property type="match status" value="1"/>
</dbReference>
<dbReference type="Gene3D" id="3.30.540.10">
    <property type="entry name" value="Fructose-1,6-Bisphosphatase, subunit A, domain 1"/>
    <property type="match status" value="1"/>
</dbReference>
<feature type="binding site" evidence="9">
    <location>
        <position position="90"/>
    </location>
    <ligand>
        <name>Mg(2+)</name>
        <dbReference type="ChEBI" id="CHEBI:18420"/>
        <label>1</label>
    </ligand>
</feature>
<gene>
    <name evidence="9 11" type="primary">cysQ</name>
    <name evidence="11" type="ORF">PZ740_02590</name>
</gene>
<evidence type="ECO:0000313" key="11">
    <source>
        <dbReference type="EMBL" id="MDF1585268.1"/>
    </source>
</evidence>
<keyword evidence="3 9" id="KW-1003">Cell membrane</keyword>
<dbReference type="EC" id="3.1.3.7" evidence="9"/>
<accession>A0AAP3XPJ2</accession>
<dbReference type="Gene3D" id="3.40.190.80">
    <property type="match status" value="1"/>
</dbReference>
<feature type="binding site" evidence="9">
    <location>
        <position position="68"/>
    </location>
    <ligand>
        <name>Mg(2+)</name>
        <dbReference type="ChEBI" id="CHEBI:18420"/>
        <label>1</label>
    </ligand>
</feature>
<dbReference type="RefSeq" id="WP_327787682.1">
    <property type="nucleotide sequence ID" value="NZ_JARGEQ010000016.1"/>
</dbReference>
<dbReference type="AlphaFoldDB" id="A0AAP3XPJ2"/>
<feature type="binding site" evidence="10">
    <location>
        <position position="213"/>
    </location>
    <ligand>
        <name>Mg(2+)</name>
        <dbReference type="ChEBI" id="CHEBI:18420"/>
        <label>1</label>
        <note>catalytic</note>
    </ligand>
</feature>
<protein>
    <recommendedName>
        <fullName evidence="9">3'(2'),5'-bisphosphate nucleotidase CysQ</fullName>
        <ecNumber evidence="9">3.1.3.7</ecNumber>
    </recommendedName>
    <alternativeName>
        <fullName evidence="9">3'(2'),5-bisphosphonucleoside 3'(2')-phosphohydrolase</fullName>
    </alternativeName>
    <alternativeName>
        <fullName evidence="9">3'-phosphoadenosine 5'-phosphate phosphatase</fullName>
        <shortName evidence="9">PAP phosphatase</shortName>
    </alternativeName>
</protein>
<dbReference type="GO" id="GO:0050427">
    <property type="term" value="P:3'-phosphoadenosine 5'-phosphosulfate metabolic process"/>
    <property type="evidence" value="ECO:0007669"/>
    <property type="project" value="TreeGrafter"/>
</dbReference>
<dbReference type="InterPro" id="IPR020550">
    <property type="entry name" value="Inositol_monophosphatase_CS"/>
</dbReference>
<keyword evidence="7 9" id="KW-0460">Magnesium</keyword>